<proteinExistence type="predicted"/>
<name>A0A8T4GHS3_9EURY</name>
<comment type="caution">
    <text evidence="1">The sequence shown here is derived from an EMBL/GenBank/DDBJ whole genome shotgun (WGS) entry which is preliminary data.</text>
</comment>
<organism evidence="1 2">
    <name type="scientific">Halorubrum alkaliphilum</name>
    <dbReference type="NCBI Taxonomy" id="261290"/>
    <lineage>
        <taxon>Archaea</taxon>
        <taxon>Methanobacteriati</taxon>
        <taxon>Methanobacteriota</taxon>
        <taxon>Stenosarchaea group</taxon>
        <taxon>Halobacteria</taxon>
        <taxon>Halobacteriales</taxon>
        <taxon>Haloferacaceae</taxon>
        <taxon>Halorubrum</taxon>
    </lineage>
</organism>
<accession>A0A8T4GHS3</accession>
<evidence type="ECO:0000313" key="1">
    <source>
        <dbReference type="EMBL" id="MBP1923693.1"/>
    </source>
</evidence>
<dbReference type="Proteomes" id="UP000823588">
    <property type="component" value="Unassembled WGS sequence"/>
</dbReference>
<dbReference type="AlphaFoldDB" id="A0A8T4GHS3"/>
<gene>
    <name evidence="1" type="ORF">J2751_002738</name>
</gene>
<reference evidence="1" key="1">
    <citation type="submission" date="2021-03" db="EMBL/GenBank/DDBJ databases">
        <title>Genomic Encyclopedia of Type Strains, Phase IV (KMG-IV): sequencing the most valuable type-strain genomes for metagenomic binning, comparative biology and taxonomic classification.</title>
        <authorList>
            <person name="Goeker M."/>
        </authorList>
    </citation>
    <scope>NUCLEOTIDE SEQUENCE</scope>
    <source>
        <strain evidence="1">DSM 23564</strain>
    </source>
</reference>
<dbReference type="RefSeq" id="WP_209486717.1">
    <property type="nucleotide sequence ID" value="NZ_JAGGKQ010000027.1"/>
</dbReference>
<sequence>MTAVPPPATHQDRFGDAEAAHNVPESFDREFWSHYLRDLCGFDPTVLDDHDDAWIWARAREVTE</sequence>
<evidence type="ECO:0000313" key="2">
    <source>
        <dbReference type="Proteomes" id="UP000823588"/>
    </source>
</evidence>
<dbReference type="EMBL" id="JAGGKQ010000027">
    <property type="protein sequence ID" value="MBP1923693.1"/>
    <property type="molecule type" value="Genomic_DNA"/>
</dbReference>
<protein>
    <submittedName>
        <fullName evidence="1">Uncharacterized protein</fullName>
    </submittedName>
</protein>
<keyword evidence="2" id="KW-1185">Reference proteome</keyword>